<dbReference type="PANTHER" id="PTHR39174">
    <property type="entry name" value="INNER MEMBRANE PROTEIN-RELATED"/>
    <property type="match status" value="1"/>
</dbReference>
<accession>A0ABV8X6M5</accession>
<dbReference type="EMBL" id="JBHSEC010000019">
    <property type="protein sequence ID" value="MFC4410605.1"/>
    <property type="molecule type" value="Genomic_DNA"/>
</dbReference>
<dbReference type="PANTHER" id="PTHR39174:SF1">
    <property type="entry name" value="INNER MEMBRANE PROTEIN"/>
    <property type="match status" value="1"/>
</dbReference>
<feature type="transmembrane region" description="Helical" evidence="1">
    <location>
        <begin position="67"/>
        <end position="90"/>
    </location>
</feature>
<keyword evidence="1" id="KW-0472">Membrane</keyword>
<sequence length="102" mass="11814">MEYGIFKGEKEMEVKQSDPRYKVAHREAWIGVILAIINFAWWFGFAYGLGSRPVEEYSYIFGLPDWFFYSCIVGFILMCLLVAVVVKFFLKDIPLDGEGDQP</sequence>
<evidence type="ECO:0000313" key="2">
    <source>
        <dbReference type="EMBL" id="MFC4410605.1"/>
    </source>
</evidence>
<evidence type="ECO:0000313" key="3">
    <source>
        <dbReference type="Proteomes" id="UP001595817"/>
    </source>
</evidence>
<dbReference type="InterPro" id="IPR010398">
    <property type="entry name" value="DUF997"/>
</dbReference>
<reference evidence="3" key="1">
    <citation type="journal article" date="2019" name="Int. J. Syst. Evol. Microbiol.">
        <title>The Global Catalogue of Microorganisms (GCM) 10K type strain sequencing project: providing services to taxonomists for standard genome sequencing and annotation.</title>
        <authorList>
            <consortium name="The Broad Institute Genomics Platform"/>
            <consortium name="The Broad Institute Genome Sequencing Center for Infectious Disease"/>
            <person name="Wu L."/>
            <person name="Ma J."/>
        </authorList>
    </citation>
    <scope>NUCLEOTIDE SEQUENCE [LARGE SCALE GENOMIC DNA]</scope>
    <source>
        <strain evidence="3">CCUG 59778</strain>
    </source>
</reference>
<organism evidence="2 3">
    <name type="scientific">Chungangia koreensis</name>
    <dbReference type="NCBI Taxonomy" id="752657"/>
    <lineage>
        <taxon>Bacteria</taxon>
        <taxon>Bacillati</taxon>
        <taxon>Bacillota</taxon>
        <taxon>Bacilli</taxon>
        <taxon>Lactobacillales</taxon>
        <taxon>Chungangia</taxon>
    </lineage>
</organism>
<feature type="transmembrane region" description="Helical" evidence="1">
    <location>
        <begin position="28"/>
        <end position="47"/>
    </location>
</feature>
<dbReference type="RefSeq" id="WP_378154632.1">
    <property type="nucleotide sequence ID" value="NZ_JBHSEC010000019.1"/>
</dbReference>
<dbReference type="Pfam" id="PF06196">
    <property type="entry name" value="DUF997"/>
    <property type="match status" value="1"/>
</dbReference>
<dbReference type="Proteomes" id="UP001595817">
    <property type="component" value="Unassembled WGS sequence"/>
</dbReference>
<comment type="caution">
    <text evidence="2">The sequence shown here is derived from an EMBL/GenBank/DDBJ whole genome shotgun (WGS) entry which is preliminary data.</text>
</comment>
<proteinExistence type="predicted"/>
<keyword evidence="1" id="KW-1133">Transmembrane helix</keyword>
<evidence type="ECO:0000256" key="1">
    <source>
        <dbReference type="SAM" id="Phobius"/>
    </source>
</evidence>
<keyword evidence="1" id="KW-0812">Transmembrane</keyword>
<gene>
    <name evidence="2" type="ORF">ACFOZY_09290</name>
</gene>
<keyword evidence="3" id="KW-1185">Reference proteome</keyword>
<name>A0ABV8X6M5_9LACT</name>
<protein>
    <submittedName>
        <fullName evidence="2">YhdT family protein</fullName>
    </submittedName>
</protein>